<dbReference type="CDD" id="cd01448">
    <property type="entry name" value="TST_Repeat_1"/>
    <property type="match status" value="1"/>
</dbReference>
<evidence type="ECO:0000313" key="4">
    <source>
        <dbReference type="Proteomes" id="UP000244223"/>
    </source>
</evidence>
<comment type="caution">
    <text evidence="3">The sequence shown here is derived from an EMBL/GenBank/DDBJ whole genome shotgun (WGS) entry which is preliminary data.</text>
</comment>
<accession>A0A2T5IV64</accession>
<gene>
    <name evidence="3" type="ORF">C8N29_11721</name>
</gene>
<dbReference type="PANTHER" id="PTHR43855">
    <property type="entry name" value="THIOSULFATE SULFURTRANSFERASE"/>
    <property type="match status" value="1"/>
</dbReference>
<dbReference type="InterPro" id="IPR001763">
    <property type="entry name" value="Rhodanese-like_dom"/>
</dbReference>
<dbReference type="Proteomes" id="UP000244223">
    <property type="component" value="Unassembled WGS sequence"/>
</dbReference>
<dbReference type="Pfam" id="PF00581">
    <property type="entry name" value="Rhodanese"/>
    <property type="match status" value="2"/>
</dbReference>
<dbReference type="PROSITE" id="PS50206">
    <property type="entry name" value="RHODANESE_3"/>
    <property type="match status" value="2"/>
</dbReference>
<dbReference type="OrthoDB" id="9770030at2"/>
<dbReference type="InterPro" id="IPR036873">
    <property type="entry name" value="Rhodanese-like_dom_sf"/>
</dbReference>
<name>A0A2T5IV64_9GAMM</name>
<keyword evidence="1" id="KW-0677">Repeat</keyword>
<dbReference type="InterPro" id="IPR051126">
    <property type="entry name" value="Thiosulfate_sulfurtransferase"/>
</dbReference>
<evidence type="ECO:0000259" key="2">
    <source>
        <dbReference type="PROSITE" id="PS50206"/>
    </source>
</evidence>
<dbReference type="SUPFAM" id="SSF52821">
    <property type="entry name" value="Rhodanese/Cell cycle control phosphatase"/>
    <property type="match status" value="2"/>
</dbReference>
<dbReference type="PANTHER" id="PTHR43855:SF1">
    <property type="entry name" value="THIOSULFATE SULFURTRANSFERASE"/>
    <property type="match status" value="1"/>
</dbReference>
<evidence type="ECO:0000256" key="1">
    <source>
        <dbReference type="ARBA" id="ARBA00022737"/>
    </source>
</evidence>
<feature type="domain" description="Rhodanese" evidence="2">
    <location>
        <begin position="158"/>
        <end position="270"/>
    </location>
</feature>
<protein>
    <submittedName>
        <fullName evidence="3">Thiosulfate/3-mercaptopyruvate sulfurtransferase</fullName>
    </submittedName>
</protein>
<dbReference type="GO" id="GO:0016740">
    <property type="term" value="F:transferase activity"/>
    <property type="evidence" value="ECO:0007669"/>
    <property type="project" value="UniProtKB-KW"/>
</dbReference>
<dbReference type="SMART" id="SM00450">
    <property type="entry name" value="RHOD"/>
    <property type="match status" value="2"/>
</dbReference>
<dbReference type="RefSeq" id="WP_107866694.1">
    <property type="nucleotide sequence ID" value="NZ_QAON01000017.1"/>
</dbReference>
<proteinExistence type="predicted"/>
<organism evidence="3 4">
    <name type="scientific">Agitococcus lubricus</name>
    <dbReference type="NCBI Taxonomy" id="1077255"/>
    <lineage>
        <taxon>Bacteria</taxon>
        <taxon>Pseudomonadati</taxon>
        <taxon>Pseudomonadota</taxon>
        <taxon>Gammaproteobacteria</taxon>
        <taxon>Moraxellales</taxon>
        <taxon>Moraxellaceae</taxon>
        <taxon>Agitococcus</taxon>
    </lineage>
</organism>
<reference evidence="3 4" key="1">
    <citation type="submission" date="2018-04" db="EMBL/GenBank/DDBJ databases">
        <title>Genomic Encyclopedia of Archaeal and Bacterial Type Strains, Phase II (KMG-II): from individual species to whole genera.</title>
        <authorList>
            <person name="Goeker M."/>
        </authorList>
    </citation>
    <scope>NUCLEOTIDE SEQUENCE [LARGE SCALE GENOMIC DNA]</scope>
    <source>
        <strain evidence="3 4">DSM 5822</strain>
    </source>
</reference>
<keyword evidence="3" id="KW-0670">Pyruvate</keyword>
<sequence length="272" mass="30423">MATLPLLLEAEQFAPLCADPAYLIVHLGKESVYQQAHIPNAIWVNPRQLVSGDLPAAGKLPPRAQLEQLFNDLGIQETTQVIVYDDEGGAWAGRFIWTLDLIGHTAYAYLNGGLHAWLAAGLPIDNQRHSAKANLIARQFDWQTTPEVDLAFVLAHYQSPNYALWDARSPEEYTGRQRLAMRGGHIPHAVNYEWTQGIDKENALKIRPLDVIRDELAVLGLNTDKTIITYCQTHHRSGFSYLLGKLLGFNIKAYAGSWSEWANRTDTPIALD</sequence>
<keyword evidence="3" id="KW-0808">Transferase</keyword>
<dbReference type="EMBL" id="QAON01000017">
    <property type="protein sequence ID" value="PTQ87697.1"/>
    <property type="molecule type" value="Genomic_DNA"/>
</dbReference>
<evidence type="ECO:0000313" key="3">
    <source>
        <dbReference type="EMBL" id="PTQ87697.1"/>
    </source>
</evidence>
<dbReference type="AlphaFoldDB" id="A0A2T5IV64"/>
<dbReference type="Gene3D" id="3.40.250.10">
    <property type="entry name" value="Rhodanese-like domain"/>
    <property type="match status" value="2"/>
</dbReference>
<feature type="domain" description="Rhodanese" evidence="2">
    <location>
        <begin position="18"/>
        <end position="126"/>
    </location>
</feature>
<dbReference type="CDD" id="cd01449">
    <property type="entry name" value="TST_Repeat_2"/>
    <property type="match status" value="1"/>
</dbReference>
<keyword evidence="4" id="KW-1185">Reference proteome</keyword>